<dbReference type="SUPFAM" id="SSF53335">
    <property type="entry name" value="S-adenosyl-L-methionine-dependent methyltransferases"/>
    <property type="match status" value="1"/>
</dbReference>
<dbReference type="Proteomes" id="UP000291562">
    <property type="component" value="Chromosome"/>
</dbReference>
<dbReference type="CDD" id="cd02440">
    <property type="entry name" value="AdoMet_MTases"/>
    <property type="match status" value="1"/>
</dbReference>
<dbReference type="Gene3D" id="3.40.50.150">
    <property type="entry name" value="Vaccinia Virus protein VP39"/>
    <property type="match status" value="1"/>
</dbReference>
<dbReference type="AlphaFoldDB" id="A0A411HNE4"/>
<gene>
    <name evidence="2" type="ORF">ELE36_17445</name>
</gene>
<proteinExistence type="predicted"/>
<evidence type="ECO:0000259" key="1">
    <source>
        <dbReference type="Pfam" id="PF08241"/>
    </source>
</evidence>
<dbReference type="GO" id="GO:0008757">
    <property type="term" value="F:S-adenosylmethionine-dependent methyltransferase activity"/>
    <property type="evidence" value="ECO:0007669"/>
    <property type="project" value="InterPro"/>
</dbReference>
<keyword evidence="3" id="KW-1185">Reference proteome</keyword>
<dbReference type="InterPro" id="IPR029063">
    <property type="entry name" value="SAM-dependent_MTases_sf"/>
</dbReference>
<name>A0A411HNE4_9GAMM</name>
<reference evidence="2 3" key="1">
    <citation type="submission" date="2019-01" db="EMBL/GenBank/DDBJ databases">
        <title>Pseudolysobacter antarctica gen. nov., sp. nov., isolated from Fildes Peninsula, Antarctica.</title>
        <authorList>
            <person name="Wei Z."/>
            <person name="Peng F."/>
        </authorList>
    </citation>
    <scope>NUCLEOTIDE SEQUENCE [LARGE SCALE GENOMIC DNA]</scope>
    <source>
        <strain evidence="2 3">AQ6-296</strain>
    </source>
</reference>
<feature type="domain" description="Methyltransferase type 11" evidence="1">
    <location>
        <begin position="97"/>
        <end position="162"/>
    </location>
</feature>
<dbReference type="InterPro" id="IPR013216">
    <property type="entry name" value="Methyltransf_11"/>
</dbReference>
<evidence type="ECO:0000313" key="3">
    <source>
        <dbReference type="Proteomes" id="UP000291562"/>
    </source>
</evidence>
<organism evidence="2 3">
    <name type="scientific">Pseudolysobacter antarcticus</name>
    <dbReference type="NCBI Taxonomy" id="2511995"/>
    <lineage>
        <taxon>Bacteria</taxon>
        <taxon>Pseudomonadati</taxon>
        <taxon>Pseudomonadota</taxon>
        <taxon>Gammaproteobacteria</taxon>
        <taxon>Lysobacterales</taxon>
        <taxon>Rhodanobacteraceae</taxon>
        <taxon>Pseudolysobacter</taxon>
    </lineage>
</organism>
<evidence type="ECO:0000313" key="2">
    <source>
        <dbReference type="EMBL" id="QBB72005.1"/>
    </source>
</evidence>
<protein>
    <submittedName>
        <fullName evidence="2">Class I SAM-dependent methyltransferase</fullName>
    </submittedName>
</protein>
<dbReference type="OrthoDB" id="932345at2"/>
<keyword evidence="2" id="KW-0808">Transferase</keyword>
<sequence length="247" mass="27578">MMRVLARLRSGLAALQWRDFALAYARCPFCGPSIFVRINRDETGVRCLRCAASAVHIAMGWALSAQCLDLAQSDACEFSARGPLVAYLQRCARSLKVSEYFADLASGQMRDGVYFEDMQRLSYADASFDLITHTEVLEHVPDDTLALAELHRVLRPGGYLLFTVPLFDSENTVERAYLRDGAIEHLLAPSYHRDPLRGGEGILAFRDYGRDILARLRAVGFAAPSLYVAPQKIPWISHSRIVVIAQK</sequence>
<keyword evidence="2" id="KW-0489">Methyltransferase</keyword>
<dbReference type="Pfam" id="PF08241">
    <property type="entry name" value="Methyltransf_11"/>
    <property type="match status" value="1"/>
</dbReference>
<dbReference type="KEGG" id="xbc:ELE36_17445"/>
<accession>A0A411HNE4</accession>
<dbReference type="GO" id="GO:0032259">
    <property type="term" value="P:methylation"/>
    <property type="evidence" value="ECO:0007669"/>
    <property type="project" value="UniProtKB-KW"/>
</dbReference>
<dbReference type="EMBL" id="CP035704">
    <property type="protein sequence ID" value="QBB72005.1"/>
    <property type="molecule type" value="Genomic_DNA"/>
</dbReference>